<dbReference type="InterPro" id="IPR029058">
    <property type="entry name" value="AB_hydrolase_fold"/>
</dbReference>
<keyword evidence="1" id="KW-1185">Reference proteome</keyword>
<dbReference type="SUPFAM" id="SSF53474">
    <property type="entry name" value="alpha/beta-Hydrolases"/>
    <property type="match status" value="1"/>
</dbReference>
<dbReference type="Gene3D" id="3.40.50.1820">
    <property type="entry name" value="alpha/beta hydrolase"/>
    <property type="match status" value="1"/>
</dbReference>
<reference evidence="2" key="1">
    <citation type="submission" date="2022-11" db="UniProtKB">
        <authorList>
            <consortium name="WormBaseParasite"/>
        </authorList>
    </citation>
    <scope>IDENTIFICATION</scope>
</reference>
<evidence type="ECO:0000313" key="2">
    <source>
        <dbReference type="WBParaSite" id="Minc3s02455g30141"/>
    </source>
</evidence>
<accession>A0A914MTN6</accession>
<name>A0A914MTN6_MELIC</name>
<organism evidence="1 2">
    <name type="scientific">Meloidogyne incognita</name>
    <name type="common">Southern root-knot nematode worm</name>
    <name type="synonym">Oxyuris incognita</name>
    <dbReference type="NCBI Taxonomy" id="6306"/>
    <lineage>
        <taxon>Eukaryota</taxon>
        <taxon>Metazoa</taxon>
        <taxon>Ecdysozoa</taxon>
        <taxon>Nematoda</taxon>
        <taxon>Chromadorea</taxon>
        <taxon>Rhabditida</taxon>
        <taxon>Tylenchina</taxon>
        <taxon>Tylenchomorpha</taxon>
        <taxon>Tylenchoidea</taxon>
        <taxon>Meloidogynidae</taxon>
        <taxon>Meloidogyninae</taxon>
        <taxon>Meloidogyne</taxon>
        <taxon>Meloidogyne incognita group</taxon>
    </lineage>
</organism>
<dbReference type="AlphaFoldDB" id="A0A914MTN6"/>
<proteinExistence type="predicted"/>
<dbReference type="Pfam" id="PF02089">
    <property type="entry name" value="Palm_thioest"/>
    <property type="match status" value="1"/>
</dbReference>
<evidence type="ECO:0000313" key="1">
    <source>
        <dbReference type="Proteomes" id="UP000887563"/>
    </source>
</evidence>
<dbReference type="WBParaSite" id="Minc3s02455g30141">
    <property type="protein sequence ID" value="Minc3s02455g30141"/>
    <property type="gene ID" value="Minc3s02455g30141"/>
</dbReference>
<dbReference type="Proteomes" id="UP000887563">
    <property type="component" value="Unplaced"/>
</dbReference>
<protein>
    <submittedName>
        <fullName evidence="2">Uncharacterized protein</fullName>
    </submittedName>
</protein>
<sequence length="69" mass="8168">MEKTRLYHEDLIGLKTLEKSGSLHFVSINGEHLHLPPRVFVKEIINKYLKDNSKNYLNEQLEDDILNLY</sequence>